<gene>
    <name evidence="1" type="ORF">EVAR_22945_1</name>
</gene>
<evidence type="ECO:0000313" key="2">
    <source>
        <dbReference type="Proteomes" id="UP000299102"/>
    </source>
</evidence>
<comment type="caution">
    <text evidence="1">The sequence shown here is derived from an EMBL/GenBank/DDBJ whole genome shotgun (WGS) entry which is preliminary data.</text>
</comment>
<name>A0A4C1UU69_EUMVA</name>
<evidence type="ECO:0000313" key="1">
    <source>
        <dbReference type="EMBL" id="GBP30043.1"/>
    </source>
</evidence>
<protein>
    <submittedName>
        <fullName evidence="1">Uncharacterized protein</fullName>
    </submittedName>
</protein>
<organism evidence="1 2">
    <name type="scientific">Eumeta variegata</name>
    <name type="common">Bagworm moth</name>
    <name type="synonym">Eumeta japonica</name>
    <dbReference type="NCBI Taxonomy" id="151549"/>
    <lineage>
        <taxon>Eukaryota</taxon>
        <taxon>Metazoa</taxon>
        <taxon>Ecdysozoa</taxon>
        <taxon>Arthropoda</taxon>
        <taxon>Hexapoda</taxon>
        <taxon>Insecta</taxon>
        <taxon>Pterygota</taxon>
        <taxon>Neoptera</taxon>
        <taxon>Endopterygota</taxon>
        <taxon>Lepidoptera</taxon>
        <taxon>Glossata</taxon>
        <taxon>Ditrysia</taxon>
        <taxon>Tineoidea</taxon>
        <taxon>Psychidae</taxon>
        <taxon>Oiketicinae</taxon>
        <taxon>Eumeta</taxon>
    </lineage>
</organism>
<sequence>MANHIRIENLLQSGSENVHGIRKCAWAFSRKKHSFTLATSLFKADSEAALGYLISIPLQDQRIIDAECTERYEGRSISDHVCKQMALEREIDITMNMRYRFNEFKRGRTTVFGEERPRRLSDVVTEQIVEKVRGMILDRRMKVHEVIEAVGVSYGTEIKILNEKVYFKYPPIADCAVRHVLGFPRVRGVARDRRIQLRLMTLLTVTHGGQAPSCRKRSPVAMATPLSRENY</sequence>
<dbReference type="EMBL" id="BGZK01000227">
    <property type="protein sequence ID" value="GBP30043.1"/>
    <property type="molecule type" value="Genomic_DNA"/>
</dbReference>
<accession>A0A4C1UU69</accession>
<keyword evidence="2" id="KW-1185">Reference proteome</keyword>
<proteinExistence type="predicted"/>
<reference evidence="1 2" key="1">
    <citation type="journal article" date="2019" name="Commun. Biol.">
        <title>The bagworm genome reveals a unique fibroin gene that provides high tensile strength.</title>
        <authorList>
            <person name="Kono N."/>
            <person name="Nakamura H."/>
            <person name="Ohtoshi R."/>
            <person name="Tomita M."/>
            <person name="Numata K."/>
            <person name="Arakawa K."/>
        </authorList>
    </citation>
    <scope>NUCLEOTIDE SEQUENCE [LARGE SCALE GENOMIC DNA]</scope>
</reference>
<dbReference type="AlphaFoldDB" id="A0A4C1UU69"/>
<dbReference type="Proteomes" id="UP000299102">
    <property type="component" value="Unassembled WGS sequence"/>
</dbReference>